<evidence type="ECO:0008006" key="4">
    <source>
        <dbReference type="Google" id="ProtNLM"/>
    </source>
</evidence>
<organism evidence="2 3">
    <name type="scientific">Lentzea waywayandensis</name>
    <dbReference type="NCBI Taxonomy" id="84724"/>
    <lineage>
        <taxon>Bacteria</taxon>
        <taxon>Bacillati</taxon>
        <taxon>Actinomycetota</taxon>
        <taxon>Actinomycetes</taxon>
        <taxon>Pseudonocardiales</taxon>
        <taxon>Pseudonocardiaceae</taxon>
        <taxon>Lentzea</taxon>
    </lineage>
</organism>
<dbReference type="EMBL" id="FOYL01000003">
    <property type="protein sequence ID" value="SFR11727.1"/>
    <property type="molecule type" value="Genomic_DNA"/>
</dbReference>
<dbReference type="Gene3D" id="3.40.50.150">
    <property type="entry name" value="Vaccinia Virus protein VP39"/>
    <property type="match status" value="1"/>
</dbReference>
<dbReference type="AlphaFoldDB" id="A0A1I6E278"/>
<name>A0A1I6E278_9PSEU</name>
<keyword evidence="3" id="KW-1185">Reference proteome</keyword>
<evidence type="ECO:0000256" key="1">
    <source>
        <dbReference type="SAM" id="MobiDB-lite"/>
    </source>
</evidence>
<dbReference type="SUPFAM" id="SSF53335">
    <property type="entry name" value="S-adenosyl-L-methionine-dependent methyltransferases"/>
    <property type="match status" value="1"/>
</dbReference>
<sequence>MGIDIAQGALDFAADEVAEDELSDRISFALDDARNLTTAKPEYEKVELLTCFMMGHDFWSRENCVRNLRELSRTCASFCSGTPPGRSASRTWTSRRSRSGSRSGHDMMATYVPTIDE</sequence>
<dbReference type="Proteomes" id="UP000198583">
    <property type="component" value="Unassembled WGS sequence"/>
</dbReference>
<reference evidence="3" key="1">
    <citation type="submission" date="2016-10" db="EMBL/GenBank/DDBJ databases">
        <authorList>
            <person name="Varghese N."/>
            <person name="Submissions S."/>
        </authorList>
    </citation>
    <scope>NUCLEOTIDE SEQUENCE [LARGE SCALE GENOMIC DNA]</scope>
    <source>
        <strain evidence="3">DSM 44232</strain>
    </source>
</reference>
<gene>
    <name evidence="2" type="ORF">SAMN04488564_103640</name>
</gene>
<proteinExistence type="predicted"/>
<evidence type="ECO:0000313" key="2">
    <source>
        <dbReference type="EMBL" id="SFR11727.1"/>
    </source>
</evidence>
<dbReference type="InterPro" id="IPR029063">
    <property type="entry name" value="SAM-dependent_MTases_sf"/>
</dbReference>
<protein>
    <recommendedName>
        <fullName evidence="4">Methyltransferase domain-containing protein</fullName>
    </recommendedName>
</protein>
<feature type="region of interest" description="Disordered" evidence="1">
    <location>
        <begin position="81"/>
        <end position="117"/>
    </location>
</feature>
<evidence type="ECO:0000313" key="3">
    <source>
        <dbReference type="Proteomes" id="UP000198583"/>
    </source>
</evidence>
<dbReference type="RefSeq" id="WP_093592576.1">
    <property type="nucleotide sequence ID" value="NZ_FOYL01000003.1"/>
</dbReference>
<accession>A0A1I6E278</accession>
<dbReference type="OrthoDB" id="3205990at2"/>